<dbReference type="GO" id="GO:0000976">
    <property type="term" value="F:transcription cis-regulatory region binding"/>
    <property type="evidence" value="ECO:0007669"/>
    <property type="project" value="TreeGrafter"/>
</dbReference>
<dbReference type="PANTHER" id="PTHR30146">
    <property type="entry name" value="LACI-RELATED TRANSCRIPTIONAL REPRESSOR"/>
    <property type="match status" value="1"/>
</dbReference>
<dbReference type="AlphaFoldDB" id="A0A2U9P020"/>
<dbReference type="InterPro" id="IPR036390">
    <property type="entry name" value="WH_DNA-bd_sf"/>
</dbReference>
<evidence type="ECO:0000313" key="6">
    <source>
        <dbReference type="Proteomes" id="UP000247634"/>
    </source>
</evidence>
<accession>A0A2U9P020</accession>
<proteinExistence type="predicted"/>
<organism evidence="5 6">
    <name type="scientific">Streptomyces actuosus</name>
    <dbReference type="NCBI Taxonomy" id="1885"/>
    <lineage>
        <taxon>Bacteria</taxon>
        <taxon>Bacillati</taxon>
        <taxon>Actinomycetota</taxon>
        <taxon>Actinomycetes</taxon>
        <taxon>Kitasatosporales</taxon>
        <taxon>Streptomycetaceae</taxon>
        <taxon>Streptomyces</taxon>
    </lineage>
</organism>
<sequence>MHAEERHQEILHRLREHGSVRVSDLAAELGVSPITVRRDVETLAERGLVERVHGGAVLPETAPEASPDRERAVPAGRELVFGLIVPAADYYYPEVIKGAREAAAERGIRLVLGISQYQPEEERAQAERMLADGIDGLIVTPCGPVGERGWPAGLQVPYVLVERRPEDDVTGAERVVTDHVYGARIAVRHLADADRELIGLLLREDSPHSALVLEGYRSGLAAAGLLDAEPPVFRLPPPGGDAKRREQVLAEFTDAAASGRLEAAIVHNDHDAIVVLQRLRARGVEVPGSMALVAYDDEVAALADIPLTAVAPPKHAVGAAAVELLARRLADPGRPRHRIAILPELHVRASSS</sequence>
<keyword evidence="3" id="KW-0804">Transcription</keyword>
<dbReference type="SUPFAM" id="SSF46785">
    <property type="entry name" value="Winged helix' DNA-binding domain"/>
    <property type="match status" value="1"/>
</dbReference>
<dbReference type="PROSITE" id="PS51000">
    <property type="entry name" value="HTH_DEOR_2"/>
    <property type="match status" value="1"/>
</dbReference>
<keyword evidence="1" id="KW-0805">Transcription regulation</keyword>
<dbReference type="PRINTS" id="PR00037">
    <property type="entry name" value="HTHLACR"/>
</dbReference>
<dbReference type="InterPro" id="IPR018356">
    <property type="entry name" value="Tscrpt_reg_HTH_DeoR_CS"/>
</dbReference>
<dbReference type="GO" id="GO:0003700">
    <property type="term" value="F:DNA-binding transcription factor activity"/>
    <property type="evidence" value="ECO:0007669"/>
    <property type="project" value="InterPro"/>
</dbReference>
<dbReference type="Gene3D" id="1.10.10.10">
    <property type="entry name" value="Winged helix-like DNA-binding domain superfamily/Winged helix DNA-binding domain"/>
    <property type="match status" value="1"/>
</dbReference>
<evidence type="ECO:0000256" key="1">
    <source>
        <dbReference type="ARBA" id="ARBA00023015"/>
    </source>
</evidence>
<dbReference type="PROSITE" id="PS00894">
    <property type="entry name" value="HTH_DEOR_1"/>
    <property type="match status" value="1"/>
</dbReference>
<dbReference type="Pfam" id="PF13377">
    <property type="entry name" value="Peripla_BP_3"/>
    <property type="match status" value="1"/>
</dbReference>
<dbReference type="InterPro" id="IPR036388">
    <property type="entry name" value="WH-like_DNA-bd_sf"/>
</dbReference>
<evidence type="ECO:0000259" key="4">
    <source>
        <dbReference type="PROSITE" id="PS51000"/>
    </source>
</evidence>
<dbReference type="InterPro" id="IPR028082">
    <property type="entry name" value="Peripla_BP_I"/>
</dbReference>
<evidence type="ECO:0000313" key="5">
    <source>
        <dbReference type="EMBL" id="AWT42624.1"/>
    </source>
</evidence>
<evidence type="ECO:0000256" key="2">
    <source>
        <dbReference type="ARBA" id="ARBA00023125"/>
    </source>
</evidence>
<dbReference type="InterPro" id="IPR001034">
    <property type="entry name" value="DeoR_HTH"/>
</dbReference>
<feature type="domain" description="HTH deoR-type" evidence="4">
    <location>
        <begin position="3"/>
        <end position="58"/>
    </location>
</feature>
<dbReference type="Pfam" id="PF08220">
    <property type="entry name" value="HTH_DeoR"/>
    <property type="match status" value="1"/>
</dbReference>
<dbReference type="PANTHER" id="PTHR30146:SF155">
    <property type="entry name" value="ALANINE RACEMASE"/>
    <property type="match status" value="1"/>
</dbReference>
<dbReference type="InterPro" id="IPR046335">
    <property type="entry name" value="LacI/GalR-like_sensor"/>
</dbReference>
<keyword evidence="6" id="KW-1185">Reference proteome</keyword>
<dbReference type="Proteomes" id="UP000247634">
    <property type="component" value="Chromosome"/>
</dbReference>
<dbReference type="SUPFAM" id="SSF53822">
    <property type="entry name" value="Periplasmic binding protein-like I"/>
    <property type="match status" value="1"/>
</dbReference>
<dbReference type="OrthoDB" id="3252280at2"/>
<dbReference type="KEGG" id="sact:DMT42_10050"/>
<dbReference type="SMART" id="SM00420">
    <property type="entry name" value="HTH_DEOR"/>
    <property type="match status" value="1"/>
</dbReference>
<evidence type="ECO:0000256" key="3">
    <source>
        <dbReference type="ARBA" id="ARBA00023163"/>
    </source>
</evidence>
<protein>
    <recommendedName>
        <fullName evidence="4">HTH deoR-type domain-containing protein</fullName>
    </recommendedName>
</protein>
<name>A0A2U9P020_STRAS</name>
<reference evidence="5 6" key="1">
    <citation type="submission" date="2018-06" db="EMBL/GenBank/DDBJ databases">
        <title>The complete genome sequence of a nosiheptide producer Streptomyces actuosus ATCC 25421: deducing the ability of producing a new class III lantibiotics.</title>
        <authorList>
            <person name="Liu W."/>
            <person name="Sun F."/>
            <person name="Hu Y."/>
        </authorList>
    </citation>
    <scope>NUCLEOTIDE SEQUENCE [LARGE SCALE GENOMIC DNA]</scope>
    <source>
        <strain evidence="5 6">ATCC 25421</strain>
    </source>
</reference>
<keyword evidence="2" id="KW-0238">DNA-binding</keyword>
<dbReference type="Gene3D" id="3.40.50.2300">
    <property type="match status" value="2"/>
</dbReference>
<dbReference type="RefSeq" id="WP_110627547.1">
    <property type="nucleotide sequence ID" value="NZ_CP029788.1"/>
</dbReference>
<gene>
    <name evidence="5" type="ORF">DMT42_10050</name>
</gene>
<dbReference type="EMBL" id="CP029788">
    <property type="protein sequence ID" value="AWT42624.1"/>
    <property type="molecule type" value="Genomic_DNA"/>
</dbReference>